<dbReference type="InterPro" id="IPR036868">
    <property type="entry name" value="TusA-like_sf"/>
</dbReference>
<dbReference type="Pfam" id="PF01206">
    <property type="entry name" value="TusA"/>
    <property type="match status" value="1"/>
</dbReference>
<comment type="similarity">
    <text evidence="1">Belongs to the sulfur carrier protein TusA family.</text>
</comment>
<dbReference type="CDD" id="cd00291">
    <property type="entry name" value="SirA_YedF_YeeD"/>
    <property type="match status" value="1"/>
</dbReference>
<dbReference type="EMBL" id="CP019454">
    <property type="protein sequence ID" value="AUW92763.1"/>
    <property type="molecule type" value="Genomic_DNA"/>
</dbReference>
<evidence type="ECO:0000313" key="4">
    <source>
        <dbReference type="Proteomes" id="UP000325292"/>
    </source>
</evidence>
<protein>
    <submittedName>
        <fullName evidence="3">SirA family protein</fullName>
    </submittedName>
</protein>
<sequence length="73" mass="8136">MEQVVDVRGLSCPMPIIKTKKAMDQIQPGDALVVLATDPGAVADFQAYARRTGHKLLQAEQVEKEFHFKLEKV</sequence>
<dbReference type="PANTHER" id="PTHR33279">
    <property type="entry name" value="SULFUR CARRIER PROTEIN YEDF-RELATED"/>
    <property type="match status" value="1"/>
</dbReference>
<evidence type="ECO:0000256" key="1">
    <source>
        <dbReference type="ARBA" id="ARBA00008984"/>
    </source>
</evidence>
<gene>
    <name evidence="3" type="ORF">BXT84_01335</name>
</gene>
<organism evidence="3 4">
    <name type="scientific">Sulfobacillus thermotolerans</name>
    <dbReference type="NCBI Taxonomy" id="338644"/>
    <lineage>
        <taxon>Bacteria</taxon>
        <taxon>Bacillati</taxon>
        <taxon>Bacillota</taxon>
        <taxon>Clostridia</taxon>
        <taxon>Eubacteriales</taxon>
        <taxon>Clostridiales Family XVII. Incertae Sedis</taxon>
        <taxon>Sulfobacillus</taxon>
    </lineage>
</organism>
<dbReference type="PANTHER" id="PTHR33279:SF6">
    <property type="entry name" value="SULFUR CARRIER PROTEIN YEDF-RELATED"/>
    <property type="match status" value="1"/>
</dbReference>
<keyword evidence="4" id="KW-1185">Reference proteome</keyword>
<name>A0ABN5H004_9FIRM</name>
<dbReference type="Proteomes" id="UP000325292">
    <property type="component" value="Chromosome"/>
</dbReference>
<evidence type="ECO:0000259" key="2">
    <source>
        <dbReference type="PROSITE" id="PS01148"/>
    </source>
</evidence>
<accession>A0ABN5H004</accession>
<dbReference type="Gene3D" id="3.30.110.40">
    <property type="entry name" value="TusA-like domain"/>
    <property type="match status" value="1"/>
</dbReference>
<dbReference type="InterPro" id="IPR001455">
    <property type="entry name" value="TusA-like"/>
</dbReference>
<proteinExistence type="inferred from homology"/>
<dbReference type="PROSITE" id="PS01148">
    <property type="entry name" value="UPF0033"/>
    <property type="match status" value="1"/>
</dbReference>
<dbReference type="RefSeq" id="WP_103374098.1">
    <property type="nucleotide sequence ID" value="NZ_CP133983.1"/>
</dbReference>
<dbReference type="SUPFAM" id="SSF64307">
    <property type="entry name" value="SirA-like"/>
    <property type="match status" value="1"/>
</dbReference>
<reference evidence="3 4" key="1">
    <citation type="journal article" date="2019" name="Sci. Rep.">
        <title>Sulfobacillus thermotolerans: new insights into resistance and metabolic capacities of acidophilic chemolithotrophs.</title>
        <authorList>
            <person name="Panyushkina A.E."/>
            <person name="Babenko V.V."/>
            <person name="Nikitina A.S."/>
            <person name="Selezneva O.V."/>
            <person name="Tsaplina I.A."/>
            <person name="Letarova M.A."/>
            <person name="Kostryukova E.S."/>
            <person name="Letarov A.V."/>
        </authorList>
    </citation>
    <scope>NUCLEOTIDE SEQUENCE [LARGE SCALE GENOMIC DNA]</scope>
    <source>
        <strain evidence="3 4">Kr1</strain>
    </source>
</reference>
<feature type="domain" description="UPF0033" evidence="2">
    <location>
        <begin position="5"/>
        <end position="29"/>
    </location>
</feature>
<evidence type="ECO:0000313" key="3">
    <source>
        <dbReference type="EMBL" id="AUW92763.1"/>
    </source>
</evidence>